<comment type="caution">
    <text evidence="10">The sequence shown here is derived from an EMBL/GenBank/DDBJ whole genome shotgun (WGS) entry which is preliminary data.</text>
</comment>
<keyword evidence="7 9" id="KW-0811">Translocation</keyword>
<feature type="transmembrane region" description="Helical" evidence="9">
    <location>
        <begin position="109"/>
        <end position="131"/>
    </location>
</feature>
<dbReference type="InterPro" id="IPR001901">
    <property type="entry name" value="Translocase_SecE/Sec61-g"/>
</dbReference>
<dbReference type="InterPro" id="IPR038379">
    <property type="entry name" value="SecE_sf"/>
</dbReference>
<proteinExistence type="inferred from homology"/>
<comment type="subcellular location">
    <subcellularLocation>
        <location evidence="1">Membrane</location>
    </subcellularLocation>
</comment>
<dbReference type="HAMAP" id="MF_00422">
    <property type="entry name" value="SecE"/>
    <property type="match status" value="1"/>
</dbReference>
<evidence type="ECO:0000256" key="5">
    <source>
        <dbReference type="ARBA" id="ARBA00022927"/>
    </source>
</evidence>
<dbReference type="PANTHER" id="PTHR33910">
    <property type="entry name" value="PROTEIN TRANSLOCASE SUBUNIT SECE"/>
    <property type="match status" value="1"/>
</dbReference>
<evidence type="ECO:0000313" key="10">
    <source>
        <dbReference type="EMBL" id="HIW06518.1"/>
    </source>
</evidence>
<dbReference type="GO" id="GO:0006605">
    <property type="term" value="P:protein targeting"/>
    <property type="evidence" value="ECO:0007669"/>
    <property type="project" value="UniProtKB-UniRule"/>
</dbReference>
<dbReference type="InterPro" id="IPR005807">
    <property type="entry name" value="SecE_bac"/>
</dbReference>
<organism evidence="10 11">
    <name type="scientific">Candidatus Ignatzschineria merdigallinarum</name>
    <dbReference type="NCBI Taxonomy" id="2838621"/>
    <lineage>
        <taxon>Bacteria</taxon>
        <taxon>Pseudomonadati</taxon>
        <taxon>Pseudomonadota</taxon>
        <taxon>Gammaproteobacteria</taxon>
        <taxon>Cardiobacteriales</taxon>
        <taxon>Ignatzschineriaceae</taxon>
        <taxon>Ignatzschineria</taxon>
    </lineage>
</organism>
<dbReference type="GO" id="GO:0005886">
    <property type="term" value="C:plasma membrane"/>
    <property type="evidence" value="ECO:0007669"/>
    <property type="project" value="UniProtKB-UniRule"/>
</dbReference>
<evidence type="ECO:0000256" key="4">
    <source>
        <dbReference type="ARBA" id="ARBA00022692"/>
    </source>
</evidence>
<comment type="subunit">
    <text evidence="9">Component of the Sec protein translocase complex. Heterotrimer consisting of SecY, SecE and SecG subunits. The heterotrimers can form oligomers, although 1 heterotrimer is thought to be able to translocate proteins. Interacts with the ribosome. Interacts with SecDF, and other proteins may be involved. Interacts with SecA.</text>
</comment>
<evidence type="ECO:0000256" key="2">
    <source>
        <dbReference type="ARBA" id="ARBA00022448"/>
    </source>
</evidence>
<evidence type="ECO:0000313" key="11">
    <source>
        <dbReference type="Proteomes" id="UP000823934"/>
    </source>
</evidence>
<dbReference type="NCBIfam" id="TIGR00964">
    <property type="entry name" value="secE_bact"/>
    <property type="match status" value="1"/>
</dbReference>
<dbReference type="Gene3D" id="1.20.5.1030">
    <property type="entry name" value="Preprotein translocase secy subunit"/>
    <property type="match status" value="1"/>
</dbReference>
<comment type="function">
    <text evidence="9">Essential subunit of the Sec protein translocation channel SecYEG. Clamps together the 2 halves of SecY. May contact the channel plug during translocation.</text>
</comment>
<protein>
    <recommendedName>
        <fullName evidence="9">Protein translocase subunit SecE</fullName>
    </recommendedName>
</protein>
<comment type="similarity">
    <text evidence="9">Belongs to the SecE/SEC61-gamma family.</text>
</comment>
<keyword evidence="6 9" id="KW-1133">Transmembrane helix</keyword>
<dbReference type="Pfam" id="PF00584">
    <property type="entry name" value="SecE"/>
    <property type="match status" value="1"/>
</dbReference>
<evidence type="ECO:0000256" key="9">
    <source>
        <dbReference type="HAMAP-Rule" id="MF_00422"/>
    </source>
</evidence>
<dbReference type="GO" id="GO:0065002">
    <property type="term" value="P:intracellular protein transmembrane transport"/>
    <property type="evidence" value="ECO:0007669"/>
    <property type="project" value="UniProtKB-UniRule"/>
</dbReference>
<dbReference type="AlphaFoldDB" id="A0A9D1Q4V5"/>
<dbReference type="GO" id="GO:0009306">
    <property type="term" value="P:protein secretion"/>
    <property type="evidence" value="ECO:0007669"/>
    <property type="project" value="UniProtKB-UniRule"/>
</dbReference>
<reference evidence="10" key="1">
    <citation type="journal article" date="2021" name="PeerJ">
        <title>Extensive microbial diversity within the chicken gut microbiome revealed by metagenomics and culture.</title>
        <authorList>
            <person name="Gilroy R."/>
            <person name="Ravi A."/>
            <person name="Getino M."/>
            <person name="Pursley I."/>
            <person name="Horton D.L."/>
            <person name="Alikhan N.F."/>
            <person name="Baker D."/>
            <person name="Gharbi K."/>
            <person name="Hall N."/>
            <person name="Watson M."/>
            <person name="Adriaenssens E.M."/>
            <person name="Foster-Nyarko E."/>
            <person name="Jarju S."/>
            <person name="Secka A."/>
            <person name="Antonio M."/>
            <person name="Oren A."/>
            <person name="Chaudhuri R.R."/>
            <person name="La Ragione R."/>
            <person name="Hildebrand F."/>
            <person name="Pallen M.J."/>
        </authorList>
    </citation>
    <scope>NUCLEOTIDE SEQUENCE</scope>
    <source>
        <strain evidence="10">CHK160-9182</strain>
    </source>
</reference>
<feature type="transmembrane region" description="Helical" evidence="9">
    <location>
        <begin position="33"/>
        <end position="52"/>
    </location>
</feature>
<sequence length="142" mass="15860">MNTKKKSDVIKAEQTASKKIAPMKGQEVKSGKGMVWLAVLIALVGIFTYYYFEGVNALYSFGALVAGLAIGAGVFFTSPSGKNLIVFFKEARMELRRVVWPTMDETRKMTILVVIVMIVTLLFLMFVDFIIKNIISFILSFS</sequence>
<dbReference type="PROSITE" id="PS01067">
    <property type="entry name" value="SECE_SEC61G"/>
    <property type="match status" value="1"/>
</dbReference>
<keyword evidence="8 9" id="KW-0472">Membrane</keyword>
<name>A0A9D1Q4V5_9GAMM</name>
<dbReference type="GO" id="GO:0008320">
    <property type="term" value="F:protein transmembrane transporter activity"/>
    <property type="evidence" value="ECO:0007669"/>
    <property type="project" value="UniProtKB-UniRule"/>
</dbReference>
<dbReference type="GO" id="GO:0043952">
    <property type="term" value="P:protein transport by the Sec complex"/>
    <property type="evidence" value="ECO:0007669"/>
    <property type="project" value="UniProtKB-UniRule"/>
</dbReference>
<keyword evidence="3 9" id="KW-1003">Cell membrane</keyword>
<comment type="caution">
    <text evidence="9">Lacks conserved residue(s) required for the propagation of feature annotation.</text>
</comment>
<feature type="transmembrane region" description="Helical" evidence="9">
    <location>
        <begin position="58"/>
        <end position="88"/>
    </location>
</feature>
<evidence type="ECO:0000256" key="7">
    <source>
        <dbReference type="ARBA" id="ARBA00023010"/>
    </source>
</evidence>
<dbReference type="Proteomes" id="UP000823934">
    <property type="component" value="Unassembled WGS sequence"/>
</dbReference>
<evidence type="ECO:0000256" key="3">
    <source>
        <dbReference type="ARBA" id="ARBA00022475"/>
    </source>
</evidence>
<dbReference type="PRINTS" id="PR01650">
    <property type="entry name" value="SECETRNLCASE"/>
</dbReference>
<evidence type="ECO:0000256" key="8">
    <source>
        <dbReference type="ARBA" id="ARBA00023136"/>
    </source>
</evidence>
<keyword evidence="4 9" id="KW-0812">Transmembrane</keyword>
<evidence type="ECO:0000256" key="6">
    <source>
        <dbReference type="ARBA" id="ARBA00022989"/>
    </source>
</evidence>
<gene>
    <name evidence="9 10" type="primary">secE</name>
    <name evidence="10" type="ORF">H9889_04235</name>
</gene>
<dbReference type="PANTHER" id="PTHR33910:SF1">
    <property type="entry name" value="PROTEIN TRANSLOCASE SUBUNIT SECE"/>
    <property type="match status" value="1"/>
</dbReference>
<keyword evidence="2 9" id="KW-0813">Transport</keyword>
<reference evidence="10" key="2">
    <citation type="submission" date="2021-04" db="EMBL/GenBank/DDBJ databases">
        <authorList>
            <person name="Gilroy R."/>
        </authorList>
    </citation>
    <scope>NUCLEOTIDE SEQUENCE</scope>
    <source>
        <strain evidence="10">CHK160-9182</strain>
    </source>
</reference>
<keyword evidence="5 9" id="KW-0653">Protein transport</keyword>
<dbReference type="EMBL" id="DXHP01000091">
    <property type="protein sequence ID" value="HIW06518.1"/>
    <property type="molecule type" value="Genomic_DNA"/>
</dbReference>
<evidence type="ECO:0000256" key="1">
    <source>
        <dbReference type="ARBA" id="ARBA00004370"/>
    </source>
</evidence>
<accession>A0A9D1Q4V5</accession>